<proteinExistence type="predicted"/>
<feature type="domain" description="DUF7708" evidence="3">
    <location>
        <begin position="61"/>
        <end position="194"/>
    </location>
</feature>
<reference evidence="5 6" key="1">
    <citation type="submission" date="2023-01" db="EMBL/GenBank/DDBJ databases">
        <title>Analysis of 21 Apiospora genomes using comparative genomics revels a genus with tremendous synthesis potential of carbohydrate active enzymes and secondary metabolites.</title>
        <authorList>
            <person name="Sorensen T."/>
        </authorList>
    </citation>
    <scope>NUCLEOTIDE SEQUENCE [LARGE SCALE GENOMIC DNA]</scope>
    <source>
        <strain evidence="5 6">CBS 83171</strain>
    </source>
</reference>
<dbReference type="Pfam" id="PF24809">
    <property type="entry name" value="DUF7708"/>
    <property type="match status" value="1"/>
</dbReference>
<evidence type="ECO:0000259" key="3">
    <source>
        <dbReference type="Pfam" id="PF24809"/>
    </source>
</evidence>
<dbReference type="SUPFAM" id="SSF52540">
    <property type="entry name" value="P-loop containing nucleoside triphosphate hydrolases"/>
    <property type="match status" value="1"/>
</dbReference>
<feature type="region of interest" description="Disordered" evidence="2">
    <location>
        <begin position="843"/>
        <end position="887"/>
    </location>
</feature>
<evidence type="ECO:0000256" key="2">
    <source>
        <dbReference type="SAM" id="MobiDB-lite"/>
    </source>
</evidence>
<organism evidence="5 6">
    <name type="scientific">Apiospora saccharicola</name>
    <dbReference type="NCBI Taxonomy" id="335842"/>
    <lineage>
        <taxon>Eukaryota</taxon>
        <taxon>Fungi</taxon>
        <taxon>Dikarya</taxon>
        <taxon>Ascomycota</taxon>
        <taxon>Pezizomycotina</taxon>
        <taxon>Sordariomycetes</taxon>
        <taxon>Xylariomycetidae</taxon>
        <taxon>Amphisphaeriales</taxon>
        <taxon>Apiosporaceae</taxon>
        <taxon>Apiospora</taxon>
    </lineage>
</organism>
<keyword evidence="6" id="KW-1185">Reference proteome</keyword>
<keyword evidence="1" id="KW-0677">Repeat</keyword>
<feature type="domain" description="Nephrocystin 3-like N-terminal" evidence="4">
    <location>
        <begin position="266"/>
        <end position="421"/>
    </location>
</feature>
<dbReference type="Proteomes" id="UP001446871">
    <property type="component" value="Unassembled WGS sequence"/>
</dbReference>
<comment type="caution">
    <text evidence="5">The sequence shown here is derived from an EMBL/GenBank/DDBJ whole genome shotgun (WGS) entry which is preliminary data.</text>
</comment>
<sequence>MAPPAVSPMAKSTIRDACKNLEATIAAGDLQAMKEMKTIEQPAGLEAETPELEAAAPLFQGMEHYAKVVDILCNGTPFLPWVWAPITLILRVSSEHLEAFDQILSSYAEIADSLKRFGVLDKRFSQNQDFQETAAVFYADIVEFHKHAYKFVTRNSWKLLFQTSWHNFQRRFDSIISDLKRHEALIDKLAQAIHISEGQQMREDNDKMLQEIRRWREESSDKLKRSEEEQGIKQFNSIVAWLKVDESDQVAIFDLLLEESTRYNVDTCGWVLKNPKMQSALQHRPNVPLLWVQGAAGTGKSVLSASIVNFMRRAKSLVISHFSNHAYPSSTRYDAILRSLLLQLVRKDGDLVAHVYENYILAKKVASAPLMERLLAFLLANIGKVPQQTSYVWIVLDGVDECDPVTQNKLFRLVSQVTARDFSPNTMVGKALVSCRFSAAASAKLSKKQSISLAEEKEHMNRAIWNYTCERFKQDICVKSHEMHLTDDDVEEVEKAITEKADGMFLYARLVLDYLSSNIFYEPDEIKTSVYKLPAKLSEFKILTQILVRLDSTSVDRVKCVLGWIAFSKRPLKKIELQSALAFSLGDVGIKNIAPQDLLDRCATLIEERPDSKVGFVHVSLKEGLHGFHIYAKEHWADYLLSLTPSNENPGSPDSILFDMACDLANKLNELSTNPGHLPDRMDDLLVEEDQTPKKPADDRIGGLSSPLLQHVIDGYLKARSLEQLELKLKQMKSRGQPIDDTAPSAIPPPQEGVSIILQRYQTAVRYLLDQPDFPGIAAAELDFFKRQFDASAYTCRVHRCPRAITGFRHQAQCSEHEILHVRNLPCHYPGCQSPAFMSSKGLKRHIEKEHAKPAPPKTIRKQQRKELSTVPSEGSKAHGSEDDSIPDDIKAQVEQFTFYAPPELSQDMRTRYIDDARSSYQKSLVGLDRVSKTAKEIGTMLKGNSAGEPWAPGFYLKQMLDQKRESEQTYAIWSRALQ</sequence>
<evidence type="ECO:0008006" key="7">
    <source>
        <dbReference type="Google" id="ProtNLM"/>
    </source>
</evidence>
<name>A0ABR1WCW1_9PEZI</name>
<dbReference type="InterPro" id="IPR027417">
    <property type="entry name" value="P-loop_NTPase"/>
</dbReference>
<dbReference type="PANTHER" id="PTHR10039">
    <property type="entry name" value="AMELOGENIN"/>
    <property type="match status" value="1"/>
</dbReference>
<evidence type="ECO:0000259" key="4">
    <source>
        <dbReference type="Pfam" id="PF24883"/>
    </source>
</evidence>
<accession>A0ABR1WCW1</accession>
<dbReference type="PANTHER" id="PTHR10039:SF14">
    <property type="entry name" value="NACHT DOMAIN-CONTAINING PROTEIN"/>
    <property type="match status" value="1"/>
</dbReference>
<dbReference type="InterPro" id="IPR056125">
    <property type="entry name" value="DUF7708"/>
</dbReference>
<evidence type="ECO:0000313" key="6">
    <source>
        <dbReference type="Proteomes" id="UP001446871"/>
    </source>
</evidence>
<gene>
    <name evidence="5" type="ORF">PG996_000136</name>
</gene>
<dbReference type="EMBL" id="JAQQWM010000001">
    <property type="protein sequence ID" value="KAK8081355.1"/>
    <property type="molecule type" value="Genomic_DNA"/>
</dbReference>
<dbReference type="Gene3D" id="3.40.50.300">
    <property type="entry name" value="P-loop containing nucleotide triphosphate hydrolases"/>
    <property type="match status" value="1"/>
</dbReference>
<protein>
    <recommendedName>
        <fullName evidence="7">NACHT domain-containing protein</fullName>
    </recommendedName>
</protein>
<evidence type="ECO:0000256" key="1">
    <source>
        <dbReference type="ARBA" id="ARBA00022737"/>
    </source>
</evidence>
<dbReference type="InterPro" id="IPR056884">
    <property type="entry name" value="NPHP3-like_N"/>
</dbReference>
<feature type="compositionally biased region" description="Basic and acidic residues" evidence="2">
    <location>
        <begin position="876"/>
        <end position="887"/>
    </location>
</feature>
<dbReference type="Pfam" id="PF24883">
    <property type="entry name" value="NPHP3_N"/>
    <property type="match status" value="1"/>
</dbReference>
<evidence type="ECO:0000313" key="5">
    <source>
        <dbReference type="EMBL" id="KAK8081355.1"/>
    </source>
</evidence>